<comment type="caution">
    <text evidence="2">The sequence shown here is derived from an EMBL/GenBank/DDBJ whole genome shotgun (WGS) entry which is preliminary data.</text>
</comment>
<protein>
    <submittedName>
        <fullName evidence="2">Uncharacterized protein</fullName>
    </submittedName>
</protein>
<name>A0A1C7N219_9FUNG</name>
<dbReference type="InParanoid" id="A0A1C7N219"/>
<feature type="region of interest" description="Disordered" evidence="1">
    <location>
        <begin position="33"/>
        <end position="86"/>
    </location>
</feature>
<accession>A0A1C7N219</accession>
<keyword evidence="3" id="KW-1185">Reference proteome</keyword>
<dbReference type="AlphaFoldDB" id="A0A1C7N219"/>
<sequence length="86" mass="9983">MFLAILYCLKRVGHTRSRQQTAQPHYVVVDMNGHTTHQPIHPPTYEPPPTQYRTSDPIVTYRPPDDSLEPPPPSYKDHRKDRVPIV</sequence>
<evidence type="ECO:0000313" key="2">
    <source>
        <dbReference type="EMBL" id="OBZ82679.1"/>
    </source>
</evidence>
<evidence type="ECO:0000256" key="1">
    <source>
        <dbReference type="SAM" id="MobiDB-lite"/>
    </source>
</evidence>
<reference evidence="2 3" key="1">
    <citation type="submission" date="2016-03" db="EMBL/GenBank/DDBJ databases">
        <title>Choanephora cucurbitarum.</title>
        <authorList>
            <person name="Min B."/>
            <person name="Park H."/>
            <person name="Park J.-H."/>
            <person name="Shin H.-D."/>
            <person name="Choi I.-G."/>
        </authorList>
    </citation>
    <scope>NUCLEOTIDE SEQUENCE [LARGE SCALE GENOMIC DNA]</scope>
    <source>
        <strain evidence="2 3">KUS-F28377</strain>
    </source>
</reference>
<proteinExistence type="predicted"/>
<organism evidence="2 3">
    <name type="scientific">Choanephora cucurbitarum</name>
    <dbReference type="NCBI Taxonomy" id="101091"/>
    <lineage>
        <taxon>Eukaryota</taxon>
        <taxon>Fungi</taxon>
        <taxon>Fungi incertae sedis</taxon>
        <taxon>Mucoromycota</taxon>
        <taxon>Mucoromycotina</taxon>
        <taxon>Mucoromycetes</taxon>
        <taxon>Mucorales</taxon>
        <taxon>Mucorineae</taxon>
        <taxon>Choanephoraceae</taxon>
        <taxon>Choanephoroideae</taxon>
        <taxon>Choanephora</taxon>
    </lineage>
</organism>
<gene>
    <name evidence="2" type="ORF">A0J61_09273</name>
</gene>
<evidence type="ECO:0000313" key="3">
    <source>
        <dbReference type="Proteomes" id="UP000093000"/>
    </source>
</evidence>
<dbReference type="EMBL" id="LUGH01000813">
    <property type="protein sequence ID" value="OBZ82679.1"/>
    <property type="molecule type" value="Genomic_DNA"/>
</dbReference>
<dbReference type="Proteomes" id="UP000093000">
    <property type="component" value="Unassembled WGS sequence"/>
</dbReference>
<feature type="compositionally biased region" description="Pro residues" evidence="1">
    <location>
        <begin position="40"/>
        <end position="50"/>
    </location>
</feature>
<feature type="compositionally biased region" description="Basic and acidic residues" evidence="1">
    <location>
        <begin position="75"/>
        <end position="86"/>
    </location>
</feature>